<reference evidence="2" key="1">
    <citation type="journal article" date="2017" name="Genome Biol. Evol.">
        <title>The complete genome sequence of the phytopathogenic fungus Sclerotinia sclerotiorum reveals insights into the genome architecture of broad host range pathogens.</title>
        <authorList>
            <person name="Derbyshire M."/>
            <person name="Denton-Giles M."/>
            <person name="Hegedus D."/>
            <person name="Seifbarghy S."/>
            <person name="Rollins J."/>
            <person name="van Kan J."/>
            <person name="Seidl M.F."/>
            <person name="Faino L."/>
            <person name="Mbengue M."/>
            <person name="Navaud O."/>
            <person name="Raffaele S."/>
            <person name="Hammond-Kosack K."/>
            <person name="Heard S."/>
            <person name="Oliver R."/>
        </authorList>
    </citation>
    <scope>NUCLEOTIDE SEQUENCE [LARGE SCALE GENOMIC DNA]</scope>
    <source>
        <strain evidence="2">ATCC 18683 / 1980 / Ss-1</strain>
    </source>
</reference>
<organism evidence="1 2">
    <name type="scientific">Sclerotinia sclerotiorum (strain ATCC 18683 / 1980 / Ss-1)</name>
    <name type="common">White mold</name>
    <name type="synonym">Whetzelinia sclerotiorum</name>
    <dbReference type="NCBI Taxonomy" id="665079"/>
    <lineage>
        <taxon>Eukaryota</taxon>
        <taxon>Fungi</taxon>
        <taxon>Dikarya</taxon>
        <taxon>Ascomycota</taxon>
        <taxon>Pezizomycotina</taxon>
        <taxon>Leotiomycetes</taxon>
        <taxon>Helotiales</taxon>
        <taxon>Sclerotiniaceae</taxon>
        <taxon>Sclerotinia</taxon>
    </lineage>
</organism>
<dbReference type="AlphaFoldDB" id="A0A1D9PWI0"/>
<dbReference type="KEGG" id="ssl:SS1G_04762"/>
<dbReference type="VEuPathDB" id="FungiDB:sscle_02g014330"/>
<protein>
    <submittedName>
        <fullName evidence="1">Uncharacterized protein</fullName>
    </submittedName>
</protein>
<proteinExistence type="predicted"/>
<dbReference type="Proteomes" id="UP000177798">
    <property type="component" value="Chromosome 2"/>
</dbReference>
<evidence type="ECO:0000313" key="2">
    <source>
        <dbReference type="Proteomes" id="UP000177798"/>
    </source>
</evidence>
<gene>
    <name evidence="1" type="ORF">sscle_02g014330</name>
</gene>
<dbReference type="OrthoDB" id="10331065at2759"/>
<dbReference type="EMBL" id="CP017815">
    <property type="protein sequence ID" value="APA06663.1"/>
    <property type="molecule type" value="Genomic_DNA"/>
</dbReference>
<evidence type="ECO:0000313" key="1">
    <source>
        <dbReference type="EMBL" id="APA06663.1"/>
    </source>
</evidence>
<name>A0A1D9PWI0_SCLS1</name>
<sequence>MLDLHLLQGQALRTSPIPSPHINPHVSNLPVTPSYHQLSRLRQRYGNAQTTKT</sequence>
<accession>A0A1D9PWI0</accession>
<dbReference type="RefSeq" id="XP_001594954.1">
    <property type="nucleotide sequence ID" value="XM_001594904.1"/>
</dbReference>